<comment type="caution">
    <text evidence="3">The sequence shown here is derived from an EMBL/GenBank/DDBJ whole genome shotgun (WGS) entry which is preliminary data.</text>
</comment>
<dbReference type="InterPro" id="IPR025588">
    <property type="entry name" value="YcxB-like_C"/>
</dbReference>
<dbReference type="EMBL" id="DWWS01000025">
    <property type="protein sequence ID" value="HJC23520.1"/>
    <property type="molecule type" value="Genomic_DNA"/>
</dbReference>
<protein>
    <submittedName>
        <fullName evidence="3">YcxB family protein</fullName>
    </submittedName>
</protein>
<feature type="transmembrane region" description="Helical" evidence="1">
    <location>
        <begin position="46"/>
        <end position="67"/>
    </location>
</feature>
<dbReference type="AlphaFoldDB" id="A0A9D2SQD2"/>
<sequence>MQVEFDVKMDAGTLYDYMINRTYSRAPGVLEAAAGAVLLLLFGRTGNILCLAASLIVFAAPPVLLYLKAGRRTGDPDYSPVLHYTLTEEGVEAVGEKTRDFWKWNELEKAVSTNKSVILYTSGSRACIFPRAELKDSLIPAVEMISTHMPPGKVNIRM</sequence>
<gene>
    <name evidence="3" type="ORF">H9761_07435</name>
</gene>
<reference evidence="3" key="2">
    <citation type="submission" date="2021-04" db="EMBL/GenBank/DDBJ databases">
        <authorList>
            <person name="Gilroy R."/>
        </authorList>
    </citation>
    <scope>NUCLEOTIDE SEQUENCE</scope>
    <source>
        <strain evidence="3">USAMLcec2-132</strain>
    </source>
</reference>
<evidence type="ECO:0000259" key="2">
    <source>
        <dbReference type="Pfam" id="PF14317"/>
    </source>
</evidence>
<accession>A0A9D2SQD2</accession>
<keyword evidence="1" id="KW-0472">Membrane</keyword>
<evidence type="ECO:0000313" key="4">
    <source>
        <dbReference type="Proteomes" id="UP000823891"/>
    </source>
</evidence>
<dbReference type="Proteomes" id="UP000823891">
    <property type="component" value="Unassembled WGS sequence"/>
</dbReference>
<reference evidence="3" key="1">
    <citation type="journal article" date="2021" name="PeerJ">
        <title>Extensive microbial diversity within the chicken gut microbiome revealed by metagenomics and culture.</title>
        <authorList>
            <person name="Gilroy R."/>
            <person name="Ravi A."/>
            <person name="Getino M."/>
            <person name="Pursley I."/>
            <person name="Horton D.L."/>
            <person name="Alikhan N.F."/>
            <person name="Baker D."/>
            <person name="Gharbi K."/>
            <person name="Hall N."/>
            <person name="Watson M."/>
            <person name="Adriaenssens E.M."/>
            <person name="Foster-Nyarko E."/>
            <person name="Jarju S."/>
            <person name="Secka A."/>
            <person name="Antonio M."/>
            <person name="Oren A."/>
            <person name="Chaudhuri R.R."/>
            <person name="La Ragione R."/>
            <person name="Hildebrand F."/>
            <person name="Pallen M.J."/>
        </authorList>
    </citation>
    <scope>NUCLEOTIDE SEQUENCE</scope>
    <source>
        <strain evidence="3">USAMLcec2-132</strain>
    </source>
</reference>
<keyword evidence="1" id="KW-1133">Transmembrane helix</keyword>
<name>A0A9D2SQD2_9FIRM</name>
<keyword evidence="1" id="KW-0812">Transmembrane</keyword>
<proteinExistence type="predicted"/>
<evidence type="ECO:0000313" key="3">
    <source>
        <dbReference type="EMBL" id="HJC23520.1"/>
    </source>
</evidence>
<dbReference type="Pfam" id="PF14317">
    <property type="entry name" value="YcxB"/>
    <property type="match status" value="1"/>
</dbReference>
<feature type="domain" description="YcxB-like C-terminal" evidence="2">
    <location>
        <begin position="86"/>
        <end position="136"/>
    </location>
</feature>
<organism evidence="3 4">
    <name type="scientific">Candidatus Eisenbergiella merdavium</name>
    <dbReference type="NCBI Taxonomy" id="2838551"/>
    <lineage>
        <taxon>Bacteria</taxon>
        <taxon>Bacillati</taxon>
        <taxon>Bacillota</taxon>
        <taxon>Clostridia</taxon>
        <taxon>Lachnospirales</taxon>
        <taxon>Lachnospiraceae</taxon>
        <taxon>Eisenbergiella</taxon>
    </lineage>
</organism>
<evidence type="ECO:0000256" key="1">
    <source>
        <dbReference type="SAM" id="Phobius"/>
    </source>
</evidence>